<dbReference type="Proteomes" id="UP000531840">
    <property type="component" value="Unassembled WGS sequence"/>
</dbReference>
<evidence type="ECO:0000313" key="2">
    <source>
        <dbReference type="EMBL" id="NYS46589.1"/>
    </source>
</evidence>
<keyword evidence="1" id="KW-0175">Coiled coil</keyword>
<gene>
    <name evidence="2" type="ORF">HZY85_00035</name>
</gene>
<organism evidence="2 3">
    <name type="scientific">Gemelliphila palaticanis</name>
    <dbReference type="NCBI Taxonomy" id="81950"/>
    <lineage>
        <taxon>Bacteria</taxon>
        <taxon>Bacillati</taxon>
        <taxon>Bacillota</taxon>
        <taxon>Bacilli</taxon>
        <taxon>Bacillales</taxon>
        <taxon>Gemellaceae</taxon>
        <taxon>Gemelliphila</taxon>
    </lineage>
</organism>
<feature type="coiled-coil region" evidence="1">
    <location>
        <begin position="1"/>
        <end position="31"/>
    </location>
</feature>
<name>A0ABX2SZN2_9BACL</name>
<reference evidence="2 3" key="1">
    <citation type="submission" date="2020-07" db="EMBL/GenBank/DDBJ databases">
        <title>MOT database genomes.</title>
        <authorList>
            <person name="Joseph S."/>
            <person name="Aduse-Opoku J."/>
            <person name="Hashim A."/>
            <person name="Wade W."/>
            <person name="Curtis M."/>
        </authorList>
    </citation>
    <scope>NUCLEOTIDE SEQUENCE [LARGE SCALE GENOMIC DNA]</scope>
    <source>
        <strain evidence="2 3">CIP 106318</strain>
    </source>
</reference>
<proteinExistence type="predicted"/>
<keyword evidence="3" id="KW-1185">Reference proteome</keyword>
<evidence type="ECO:0000256" key="1">
    <source>
        <dbReference type="SAM" id="Coils"/>
    </source>
</evidence>
<dbReference type="EMBL" id="JACBYF010000001">
    <property type="protein sequence ID" value="NYS46589.1"/>
    <property type="molecule type" value="Genomic_DNA"/>
</dbReference>
<comment type="caution">
    <text evidence="2">The sequence shown here is derived from an EMBL/GenBank/DDBJ whole genome shotgun (WGS) entry which is preliminary data.</text>
</comment>
<dbReference type="RefSeq" id="WP_179939591.1">
    <property type="nucleotide sequence ID" value="NZ_JACBYF010000001.1"/>
</dbReference>
<protein>
    <submittedName>
        <fullName evidence="2">Uncharacterized protein</fullName>
    </submittedName>
</protein>
<sequence>MDRIELQKEQLEQLEIQADRLTDNIIILDTLKDYCSLLNFGDPTAVTQDKIFAELLYKVRSGYQFQDNFLNVVSSIIKNLQDIREDIEKVTAK</sequence>
<accession>A0ABX2SZN2</accession>
<evidence type="ECO:0000313" key="3">
    <source>
        <dbReference type="Proteomes" id="UP000531840"/>
    </source>
</evidence>